<name>A0A368TS35_9GAMM</name>
<keyword evidence="3" id="KW-0472">Membrane</keyword>
<dbReference type="EMBL" id="QPII01000015">
    <property type="protein sequence ID" value="RCV87428.1"/>
    <property type="molecule type" value="Genomic_DNA"/>
</dbReference>
<feature type="region of interest" description="Disordered" evidence="2">
    <location>
        <begin position="1"/>
        <end position="26"/>
    </location>
</feature>
<dbReference type="RefSeq" id="WP_114480137.1">
    <property type="nucleotide sequence ID" value="NZ_QPII01000015.1"/>
</dbReference>
<keyword evidence="3" id="KW-0812">Transmembrane</keyword>
<feature type="transmembrane region" description="Helical" evidence="3">
    <location>
        <begin position="34"/>
        <end position="55"/>
    </location>
</feature>
<proteinExistence type="predicted"/>
<sequence length="313" mass="35296">MPEARPPERRPIVPDPDTSLTRARRPAQPMPRLWPLRLTVFLLVIALMAVTWFGWQERQRFDEQWSQLAGEMSNVHARFDAEEGRGDRLEVIESRLSTVENRGESLAARTATLEVEVEQAADIDESRLDAVEQRLDDVAEQLDVMAEEAAYRDALLSANQVSMNALERAGEEGRQALTTRIETVADASERTAERLSEWQARFDEQAGTQQDVRATLAEELAERDEHFQTLLEQELAALDERSQALEAELNRQLEGVAERLEALNDEVEGLVTGQQENQETVSGLRNRLTAMEAELIELRQTQLALSAGLEALQ</sequence>
<evidence type="ECO:0000313" key="4">
    <source>
        <dbReference type="EMBL" id="RCV87428.1"/>
    </source>
</evidence>
<protein>
    <recommendedName>
        <fullName evidence="6">Chromosome partition protein Smc</fullName>
    </recommendedName>
</protein>
<feature type="coiled-coil region" evidence="1">
    <location>
        <begin position="121"/>
        <end position="148"/>
    </location>
</feature>
<dbReference type="OrthoDB" id="6174570at2"/>
<dbReference type="AlphaFoldDB" id="A0A368TS35"/>
<accession>A0A368TS35</accession>
<evidence type="ECO:0000256" key="1">
    <source>
        <dbReference type="SAM" id="Coils"/>
    </source>
</evidence>
<evidence type="ECO:0000256" key="2">
    <source>
        <dbReference type="SAM" id="MobiDB-lite"/>
    </source>
</evidence>
<keyword evidence="3" id="KW-1133">Transmembrane helix</keyword>
<feature type="compositionally biased region" description="Basic and acidic residues" evidence="2">
    <location>
        <begin position="1"/>
        <end position="12"/>
    </location>
</feature>
<keyword evidence="1" id="KW-0175">Coiled coil</keyword>
<evidence type="ECO:0000313" key="5">
    <source>
        <dbReference type="Proteomes" id="UP000252405"/>
    </source>
</evidence>
<evidence type="ECO:0000256" key="3">
    <source>
        <dbReference type="SAM" id="Phobius"/>
    </source>
</evidence>
<gene>
    <name evidence="4" type="ORF">DU505_16775</name>
</gene>
<reference evidence="4 5" key="1">
    <citation type="submission" date="2018-07" db="EMBL/GenBank/DDBJ databases">
        <title>Halomonas montanilacus sp. nov., isolated from Lake Pengyan on Tibetan Plateau.</title>
        <authorList>
            <person name="Lu H."/>
            <person name="Xing P."/>
            <person name="Wu Q."/>
        </authorList>
    </citation>
    <scope>NUCLEOTIDE SEQUENCE [LARGE SCALE GENOMIC DNA]</scope>
    <source>
        <strain evidence="4 5">PYC7W</strain>
    </source>
</reference>
<feature type="coiled-coil region" evidence="1">
    <location>
        <begin position="228"/>
        <end position="301"/>
    </location>
</feature>
<comment type="caution">
    <text evidence="4">The sequence shown here is derived from an EMBL/GenBank/DDBJ whole genome shotgun (WGS) entry which is preliminary data.</text>
</comment>
<organism evidence="4 5">
    <name type="scientific">Billgrantia montanilacus</name>
    <dbReference type="NCBI Taxonomy" id="2282305"/>
    <lineage>
        <taxon>Bacteria</taxon>
        <taxon>Pseudomonadati</taxon>
        <taxon>Pseudomonadota</taxon>
        <taxon>Gammaproteobacteria</taxon>
        <taxon>Oceanospirillales</taxon>
        <taxon>Halomonadaceae</taxon>
        <taxon>Billgrantia</taxon>
    </lineage>
</organism>
<dbReference type="Proteomes" id="UP000252405">
    <property type="component" value="Unassembled WGS sequence"/>
</dbReference>
<evidence type="ECO:0008006" key="6">
    <source>
        <dbReference type="Google" id="ProtNLM"/>
    </source>
</evidence>
<keyword evidence="5" id="KW-1185">Reference proteome</keyword>